<feature type="transmembrane region" description="Helical" evidence="2">
    <location>
        <begin position="101"/>
        <end position="120"/>
    </location>
</feature>
<evidence type="ECO:0000256" key="2">
    <source>
        <dbReference type="SAM" id="Phobius"/>
    </source>
</evidence>
<dbReference type="GO" id="GO:0052621">
    <property type="term" value="F:diguanylate cyclase activity"/>
    <property type="evidence" value="ECO:0007669"/>
    <property type="project" value="UniProtKB-EC"/>
</dbReference>
<comment type="caution">
    <text evidence="4">The sequence shown here is derived from an EMBL/GenBank/DDBJ whole genome shotgun (WGS) entry which is preliminary data.</text>
</comment>
<dbReference type="NCBIfam" id="TIGR00254">
    <property type="entry name" value="GGDEF"/>
    <property type="match status" value="1"/>
</dbReference>
<gene>
    <name evidence="4" type="ORF">QLQ12_29405</name>
</gene>
<feature type="transmembrane region" description="Helical" evidence="2">
    <location>
        <begin position="6"/>
        <end position="26"/>
    </location>
</feature>
<dbReference type="Pfam" id="PF16927">
    <property type="entry name" value="HisKA_7TM"/>
    <property type="match status" value="1"/>
</dbReference>
<dbReference type="InterPro" id="IPR000014">
    <property type="entry name" value="PAS"/>
</dbReference>
<dbReference type="SUPFAM" id="SSF55073">
    <property type="entry name" value="Nucleotide cyclase"/>
    <property type="match status" value="1"/>
</dbReference>
<name>A0ABT6WSN7_9ACTN</name>
<dbReference type="SMART" id="SM00267">
    <property type="entry name" value="GGDEF"/>
    <property type="match status" value="1"/>
</dbReference>
<dbReference type="EMBL" id="JASCTH010000021">
    <property type="protein sequence ID" value="MDI6102744.1"/>
    <property type="molecule type" value="Genomic_DNA"/>
</dbReference>
<dbReference type="EC" id="2.7.7.65" evidence="4"/>
<dbReference type="InterPro" id="IPR000160">
    <property type="entry name" value="GGDEF_dom"/>
</dbReference>
<feature type="transmembrane region" description="Helical" evidence="2">
    <location>
        <begin position="33"/>
        <end position="58"/>
    </location>
</feature>
<keyword evidence="4" id="KW-0548">Nucleotidyltransferase</keyword>
<feature type="transmembrane region" description="Helical" evidence="2">
    <location>
        <begin position="64"/>
        <end position="89"/>
    </location>
</feature>
<evidence type="ECO:0000259" key="3">
    <source>
        <dbReference type="PROSITE" id="PS50887"/>
    </source>
</evidence>
<accession>A0ABT6WSN7</accession>
<sequence length="510" mass="54351">MTALLALAVIFAVAVVISLTVAVAAWRRRGEAVGFGAITVLASGAGWWSAMALAGLFVRDPALALWFVALAYPGVFTLVAGWWATARALTDRSWRLRRRTAAILAVEPVLCTVALATNPWHHLFLDHLRTTGVDGVLAAAFGPLFWLHAAYSYLLVTLSTVMIIQTYARDTRRYRGYLLAVLASVPSLAINVATRLSGGRLVDLTAIGFAIGAPMMYRVVRAGSGPASAPVTYRDLIRTMTDLVIVVDERNRVIDHNPAAAELVAHLDAGVCDGLPAAGEAELTVAGIDLSVRVSALAESRNGTAARLLMARDITAQNRQRAALEEANSRLRAQLVTIEKLRNDLAEQAVRDHLTGLHNRRHLMTRLGEMLDAGRTPCFALIDIDHFKQVNDRYGHSIGDVVLQRVAGVLAAAARDGDVVARYGGEEFAIVFGDAGITEAAARVEALRRQVRATPVRCGDVTVPVTFSAGLATADDAAGVTGLIDAADMALYAAKTSGRDRVSVSAPAPV</sequence>
<keyword evidence="2" id="KW-1133">Transmembrane helix</keyword>
<dbReference type="PANTHER" id="PTHR45138">
    <property type="entry name" value="REGULATORY COMPONENTS OF SENSORY TRANSDUCTION SYSTEM"/>
    <property type="match status" value="1"/>
</dbReference>
<dbReference type="RefSeq" id="WP_282763811.1">
    <property type="nucleotide sequence ID" value="NZ_JASCTH010000021.1"/>
</dbReference>
<feature type="coiled-coil region" evidence="1">
    <location>
        <begin position="314"/>
        <end position="348"/>
    </location>
</feature>
<dbReference type="PANTHER" id="PTHR45138:SF9">
    <property type="entry name" value="DIGUANYLATE CYCLASE DGCM-RELATED"/>
    <property type="match status" value="1"/>
</dbReference>
<proteinExistence type="predicted"/>
<dbReference type="InterPro" id="IPR043128">
    <property type="entry name" value="Rev_trsase/Diguanyl_cyclase"/>
</dbReference>
<keyword evidence="2" id="KW-0812">Transmembrane</keyword>
<keyword evidence="5" id="KW-1185">Reference proteome</keyword>
<evidence type="ECO:0000256" key="1">
    <source>
        <dbReference type="SAM" id="Coils"/>
    </source>
</evidence>
<reference evidence="4 5" key="1">
    <citation type="submission" date="2023-05" db="EMBL/GenBank/DDBJ databases">
        <title>Actinoplanes sp. NEAU-A12 genome sequencing.</title>
        <authorList>
            <person name="Wang Z.-S."/>
        </authorList>
    </citation>
    <scope>NUCLEOTIDE SEQUENCE [LARGE SCALE GENOMIC DNA]</scope>
    <source>
        <strain evidence="4 5">NEAU-A12</strain>
    </source>
</reference>
<keyword evidence="2" id="KW-0472">Membrane</keyword>
<dbReference type="InterPro" id="IPR050469">
    <property type="entry name" value="Diguanylate_Cyclase"/>
</dbReference>
<feature type="domain" description="GGDEF" evidence="3">
    <location>
        <begin position="375"/>
        <end position="507"/>
    </location>
</feature>
<evidence type="ECO:0000313" key="4">
    <source>
        <dbReference type="EMBL" id="MDI6102744.1"/>
    </source>
</evidence>
<keyword evidence="4" id="KW-0808">Transferase</keyword>
<dbReference type="CDD" id="cd01949">
    <property type="entry name" value="GGDEF"/>
    <property type="match status" value="1"/>
</dbReference>
<feature type="transmembrane region" description="Helical" evidence="2">
    <location>
        <begin position="176"/>
        <end position="194"/>
    </location>
</feature>
<dbReference type="InterPro" id="IPR031621">
    <property type="entry name" value="HisKA_7TM"/>
</dbReference>
<dbReference type="Pfam" id="PF13188">
    <property type="entry name" value="PAS_8"/>
    <property type="match status" value="1"/>
</dbReference>
<organism evidence="4 5">
    <name type="scientific">Actinoplanes sandaracinus</name>
    <dbReference type="NCBI Taxonomy" id="3045177"/>
    <lineage>
        <taxon>Bacteria</taxon>
        <taxon>Bacillati</taxon>
        <taxon>Actinomycetota</taxon>
        <taxon>Actinomycetes</taxon>
        <taxon>Micromonosporales</taxon>
        <taxon>Micromonosporaceae</taxon>
        <taxon>Actinoplanes</taxon>
    </lineage>
</organism>
<keyword evidence="1" id="KW-0175">Coiled coil</keyword>
<dbReference type="Gene3D" id="3.30.70.270">
    <property type="match status" value="1"/>
</dbReference>
<dbReference type="Proteomes" id="UP001241758">
    <property type="component" value="Unassembled WGS sequence"/>
</dbReference>
<feature type="transmembrane region" description="Helical" evidence="2">
    <location>
        <begin position="140"/>
        <end position="164"/>
    </location>
</feature>
<dbReference type="PROSITE" id="PS50887">
    <property type="entry name" value="GGDEF"/>
    <property type="match status" value="1"/>
</dbReference>
<protein>
    <submittedName>
        <fullName evidence="4">Diguanylate cyclase</fullName>
        <ecNumber evidence="4">2.7.7.65</ecNumber>
    </submittedName>
</protein>
<evidence type="ECO:0000313" key="5">
    <source>
        <dbReference type="Proteomes" id="UP001241758"/>
    </source>
</evidence>
<dbReference type="Pfam" id="PF00990">
    <property type="entry name" value="GGDEF"/>
    <property type="match status" value="1"/>
</dbReference>
<dbReference type="InterPro" id="IPR029787">
    <property type="entry name" value="Nucleotide_cyclase"/>
</dbReference>